<reference evidence="2" key="1">
    <citation type="submission" date="2020-10" db="EMBL/GenBank/DDBJ databases">
        <authorList>
            <person name="Gilroy R."/>
        </authorList>
    </citation>
    <scope>NUCLEOTIDE SEQUENCE</scope>
    <source>
        <strain evidence="2">ChiSjej4B22-9803</strain>
    </source>
</reference>
<feature type="transmembrane region" description="Helical" evidence="1">
    <location>
        <begin position="28"/>
        <end position="47"/>
    </location>
</feature>
<dbReference type="EMBL" id="DVND01000033">
    <property type="protein sequence ID" value="HIU47996.1"/>
    <property type="molecule type" value="Genomic_DNA"/>
</dbReference>
<keyword evidence="1" id="KW-1133">Transmembrane helix</keyword>
<accession>A0A9D1LU33</accession>
<sequence length="149" mass="16893">LPIVPLDGGVVVKKIVMHRIGYRAAERVMNGISAVFIALFAGLGVYMAVRSSFHFSVCFFVLFLLGNIFVSREKYNIDFVRELMFYKEKGRSFQNRTVKTVLLQKGAEPKELAKRFTLGNYYIVFVVDAAGQIDDILTETQMLEDILAK</sequence>
<gene>
    <name evidence="2" type="ORF">IAB04_01380</name>
</gene>
<protein>
    <submittedName>
        <fullName evidence="2">Uncharacterized protein</fullName>
    </submittedName>
</protein>
<feature type="transmembrane region" description="Helical" evidence="1">
    <location>
        <begin position="53"/>
        <end position="71"/>
    </location>
</feature>
<keyword evidence="1" id="KW-0472">Membrane</keyword>
<evidence type="ECO:0000313" key="2">
    <source>
        <dbReference type="EMBL" id="HIU47996.1"/>
    </source>
</evidence>
<dbReference type="AlphaFoldDB" id="A0A9D1LU33"/>
<proteinExistence type="predicted"/>
<comment type="caution">
    <text evidence="2">The sequence shown here is derived from an EMBL/GenBank/DDBJ whole genome shotgun (WGS) entry which is preliminary data.</text>
</comment>
<feature type="non-terminal residue" evidence="2">
    <location>
        <position position="1"/>
    </location>
</feature>
<dbReference type="Proteomes" id="UP000824111">
    <property type="component" value="Unassembled WGS sequence"/>
</dbReference>
<evidence type="ECO:0000313" key="3">
    <source>
        <dbReference type="Proteomes" id="UP000824111"/>
    </source>
</evidence>
<keyword evidence="1" id="KW-0812">Transmembrane</keyword>
<evidence type="ECO:0000256" key="1">
    <source>
        <dbReference type="SAM" id="Phobius"/>
    </source>
</evidence>
<name>A0A9D1LU33_9FIRM</name>
<reference evidence="2" key="2">
    <citation type="journal article" date="2021" name="PeerJ">
        <title>Extensive microbial diversity within the chicken gut microbiome revealed by metagenomics and culture.</title>
        <authorList>
            <person name="Gilroy R."/>
            <person name="Ravi A."/>
            <person name="Getino M."/>
            <person name="Pursley I."/>
            <person name="Horton D.L."/>
            <person name="Alikhan N.F."/>
            <person name="Baker D."/>
            <person name="Gharbi K."/>
            <person name="Hall N."/>
            <person name="Watson M."/>
            <person name="Adriaenssens E.M."/>
            <person name="Foster-Nyarko E."/>
            <person name="Jarju S."/>
            <person name="Secka A."/>
            <person name="Antonio M."/>
            <person name="Oren A."/>
            <person name="Chaudhuri R.R."/>
            <person name="La Ragione R."/>
            <person name="Hildebrand F."/>
            <person name="Pallen M.J."/>
        </authorList>
    </citation>
    <scope>NUCLEOTIDE SEQUENCE</scope>
    <source>
        <strain evidence="2">ChiSjej4B22-9803</strain>
    </source>
</reference>
<organism evidence="2 3">
    <name type="scientific">Candidatus Avimonoglobus intestinipullorum</name>
    <dbReference type="NCBI Taxonomy" id="2840699"/>
    <lineage>
        <taxon>Bacteria</taxon>
        <taxon>Bacillati</taxon>
        <taxon>Bacillota</taxon>
        <taxon>Clostridia</taxon>
        <taxon>Eubacteriales</taxon>
        <taxon>Candidatus Avimonoglobus</taxon>
    </lineage>
</organism>